<evidence type="ECO:0000256" key="1">
    <source>
        <dbReference type="ARBA" id="ARBA00022723"/>
    </source>
</evidence>
<feature type="domain" description="VOC" evidence="2">
    <location>
        <begin position="5"/>
        <end position="129"/>
    </location>
</feature>
<sequence>MTTQGIDHLGLSVKDLQASVDFFVNVLGWEESGRDDSYPRSAVSDGSCRLTLWQVDHNLDIQEFDRRKNIGLHHVAFQVATYDKLMEIYNRIQTNDITLEFEPEPLKQGPRQHFICYEPGGLRVEFIWNGN</sequence>
<dbReference type="SUPFAM" id="SSF54593">
    <property type="entry name" value="Glyoxalase/Bleomycin resistance protein/Dihydroxybiphenyl dioxygenase"/>
    <property type="match status" value="1"/>
</dbReference>
<evidence type="ECO:0000259" key="2">
    <source>
        <dbReference type="PROSITE" id="PS51819"/>
    </source>
</evidence>
<dbReference type="PROSITE" id="PS51819">
    <property type="entry name" value="VOC"/>
    <property type="match status" value="1"/>
</dbReference>
<dbReference type="Pfam" id="PF00903">
    <property type="entry name" value="Glyoxalase"/>
    <property type="match status" value="1"/>
</dbReference>
<evidence type="ECO:0000313" key="4">
    <source>
        <dbReference type="Proteomes" id="UP000180253"/>
    </source>
</evidence>
<dbReference type="Gene3D" id="3.10.180.10">
    <property type="entry name" value="2,3-Dihydroxybiphenyl 1,2-Dioxygenase, domain 1"/>
    <property type="match status" value="1"/>
</dbReference>
<dbReference type="InterPro" id="IPR037523">
    <property type="entry name" value="VOC_core"/>
</dbReference>
<dbReference type="InterPro" id="IPR051332">
    <property type="entry name" value="Fosfomycin_Res_Enzymes"/>
</dbReference>
<dbReference type="RefSeq" id="WP_070991889.1">
    <property type="nucleotide sequence ID" value="NZ_CBCSHD010000002.1"/>
</dbReference>
<accession>A0A1S1N929</accession>
<dbReference type="InterPro" id="IPR029068">
    <property type="entry name" value="Glyas_Bleomycin-R_OHBP_Dase"/>
</dbReference>
<proteinExistence type="predicted"/>
<dbReference type="Proteomes" id="UP000180253">
    <property type="component" value="Unassembled WGS sequence"/>
</dbReference>
<dbReference type="InterPro" id="IPR004360">
    <property type="entry name" value="Glyas_Fos-R_dOase_dom"/>
</dbReference>
<evidence type="ECO:0000313" key="3">
    <source>
        <dbReference type="EMBL" id="OHU95205.1"/>
    </source>
</evidence>
<dbReference type="OrthoDB" id="2613830at2"/>
<dbReference type="STRING" id="327939.BIW53_10795"/>
<comment type="caution">
    <text evidence="3">The sequence shown here is derived from an EMBL/GenBank/DDBJ whole genome shotgun (WGS) entry which is preliminary data.</text>
</comment>
<reference evidence="3 4" key="1">
    <citation type="submission" date="2016-10" db="EMBL/GenBank/DDBJ databases">
        <title>Pseudoalteromonas amylolytica sp. nov., isolated from the surface seawater.</title>
        <authorList>
            <person name="Wu Y.-H."/>
            <person name="Cheng H."/>
            <person name="Jin X.-B."/>
            <person name="Wang C.-S."/>
            <person name="Xu X.-W."/>
        </authorList>
    </citation>
    <scope>NUCLEOTIDE SEQUENCE [LARGE SCALE GENOMIC DNA]</scope>
    <source>
        <strain evidence="3 4">JCM 12483</strain>
    </source>
</reference>
<dbReference type="GO" id="GO:0046872">
    <property type="term" value="F:metal ion binding"/>
    <property type="evidence" value="ECO:0007669"/>
    <property type="project" value="UniProtKB-KW"/>
</dbReference>
<keyword evidence="1" id="KW-0479">Metal-binding</keyword>
<dbReference type="PANTHER" id="PTHR36113:SF6">
    <property type="entry name" value="FOSFOMYCIN RESISTANCE PROTEIN FOSX"/>
    <property type="match status" value="1"/>
</dbReference>
<name>A0A1S1N929_9GAMM</name>
<keyword evidence="4" id="KW-1185">Reference proteome</keyword>
<dbReference type="AlphaFoldDB" id="A0A1S1N929"/>
<protein>
    <submittedName>
        <fullName evidence="3">Glyoxalase</fullName>
    </submittedName>
</protein>
<organism evidence="3 4">
    <name type="scientific">Pseudoalteromonas byunsanensis</name>
    <dbReference type="NCBI Taxonomy" id="327939"/>
    <lineage>
        <taxon>Bacteria</taxon>
        <taxon>Pseudomonadati</taxon>
        <taxon>Pseudomonadota</taxon>
        <taxon>Gammaproteobacteria</taxon>
        <taxon>Alteromonadales</taxon>
        <taxon>Pseudoalteromonadaceae</taxon>
        <taxon>Pseudoalteromonas</taxon>
    </lineage>
</organism>
<dbReference type="EMBL" id="MNAN01000031">
    <property type="protein sequence ID" value="OHU95205.1"/>
    <property type="molecule type" value="Genomic_DNA"/>
</dbReference>
<gene>
    <name evidence="3" type="ORF">BIW53_10795</name>
</gene>
<dbReference type="PANTHER" id="PTHR36113">
    <property type="entry name" value="LYASE, PUTATIVE-RELATED-RELATED"/>
    <property type="match status" value="1"/>
</dbReference>